<evidence type="ECO:0000256" key="2">
    <source>
        <dbReference type="ARBA" id="ARBA00001966"/>
    </source>
</evidence>
<keyword evidence="5 21" id="KW-1003">Cell membrane</keyword>
<evidence type="ECO:0000256" key="15">
    <source>
        <dbReference type="ARBA" id="ARBA00022989"/>
    </source>
</evidence>
<keyword evidence="18" id="KW-0411">Iron-sulfur</keyword>
<feature type="region of interest" description="Disordered" evidence="23">
    <location>
        <begin position="342"/>
        <end position="361"/>
    </location>
</feature>
<dbReference type="Pfam" id="PF02518">
    <property type="entry name" value="HATPase_c"/>
    <property type="match status" value="1"/>
</dbReference>
<evidence type="ECO:0000256" key="10">
    <source>
        <dbReference type="ARBA" id="ARBA00022692"/>
    </source>
</evidence>
<dbReference type="Gene3D" id="1.20.5.1930">
    <property type="match status" value="1"/>
</dbReference>
<evidence type="ECO:0000256" key="21">
    <source>
        <dbReference type="PIRNR" id="PIRNR037431"/>
    </source>
</evidence>
<dbReference type="Pfam" id="PF07730">
    <property type="entry name" value="HisKA_3"/>
    <property type="match status" value="1"/>
</dbReference>
<dbReference type="SMART" id="SM00387">
    <property type="entry name" value="HATPase_c"/>
    <property type="match status" value="1"/>
</dbReference>
<dbReference type="Proteomes" id="UP000243688">
    <property type="component" value="Unassembled WGS sequence"/>
</dbReference>
<keyword evidence="10 24" id="KW-0812">Transmembrane</keyword>
<dbReference type="PANTHER" id="PTHR24421">
    <property type="entry name" value="NITRATE/NITRITE SENSOR PROTEIN NARX-RELATED"/>
    <property type="match status" value="1"/>
</dbReference>
<evidence type="ECO:0000256" key="5">
    <source>
        <dbReference type="ARBA" id="ARBA00022475"/>
    </source>
</evidence>
<comment type="function">
    <text evidence="20">Member of the two-component regulatory system NreB/NreC involved in the control of dissimilatory nitrate/nitrite reduction in response to oxygen. NreB functions as a direct oxygen sensor histidine kinase which is autophosphorylated, in the absence of oxygen, probably at the conserved histidine residue, and transfers its phosphate group probably to a conserved aspartate residue of NreC. NreB/NreC activates the expression of the nitrate (narGHJI) and nitrite (nir) reductase operons, as well as the putative nitrate transporter gene narT.</text>
</comment>
<dbReference type="GO" id="GO:0046872">
    <property type="term" value="F:metal ion binding"/>
    <property type="evidence" value="ECO:0007669"/>
    <property type="project" value="UniProtKB-KW"/>
</dbReference>
<keyword evidence="22" id="KW-0175">Coiled coil</keyword>
<evidence type="ECO:0000256" key="22">
    <source>
        <dbReference type="SAM" id="Coils"/>
    </source>
</evidence>
<evidence type="ECO:0000256" key="23">
    <source>
        <dbReference type="SAM" id="MobiDB-lite"/>
    </source>
</evidence>
<evidence type="ECO:0000256" key="6">
    <source>
        <dbReference type="ARBA" id="ARBA00022485"/>
    </source>
</evidence>
<dbReference type="InterPro" id="IPR011712">
    <property type="entry name" value="Sig_transdc_His_kin_sub3_dim/P"/>
</dbReference>
<dbReference type="EMBL" id="MOXJ01000032">
    <property type="protein sequence ID" value="PDO09654.1"/>
    <property type="molecule type" value="Genomic_DNA"/>
</dbReference>
<keyword evidence="6" id="KW-0004">4Fe-4S</keyword>
<keyword evidence="7" id="KW-0963">Cytoplasm</keyword>
<keyword evidence="8" id="KW-0597">Phosphoprotein</keyword>
<protein>
    <recommendedName>
        <fullName evidence="21">Sensor histidine kinase</fullName>
        <ecNumber evidence="21">2.7.13.3</ecNumber>
    </recommendedName>
</protein>
<dbReference type="CDD" id="cd16917">
    <property type="entry name" value="HATPase_UhpB-NarQ-NarX-like"/>
    <property type="match status" value="1"/>
</dbReference>
<dbReference type="PRINTS" id="PR00344">
    <property type="entry name" value="BCTRLSENSOR"/>
</dbReference>
<feature type="domain" description="Histidine kinase" evidence="25">
    <location>
        <begin position="148"/>
        <end position="342"/>
    </location>
</feature>
<evidence type="ECO:0000256" key="19">
    <source>
        <dbReference type="ARBA" id="ARBA00023136"/>
    </source>
</evidence>
<evidence type="ECO:0000256" key="20">
    <source>
        <dbReference type="ARBA" id="ARBA00024827"/>
    </source>
</evidence>
<keyword evidence="11" id="KW-0479">Metal-binding</keyword>
<dbReference type="PANTHER" id="PTHR24421:SF37">
    <property type="entry name" value="SENSOR HISTIDINE KINASE NARS"/>
    <property type="match status" value="1"/>
</dbReference>
<evidence type="ECO:0000256" key="9">
    <source>
        <dbReference type="ARBA" id="ARBA00022679"/>
    </source>
</evidence>
<keyword evidence="16" id="KW-0408">Iron</keyword>
<evidence type="ECO:0000256" key="13">
    <source>
        <dbReference type="ARBA" id="ARBA00022777"/>
    </source>
</evidence>
<dbReference type="Gene3D" id="3.30.565.10">
    <property type="entry name" value="Histidine kinase-like ATPase, C-terminal domain"/>
    <property type="match status" value="1"/>
</dbReference>
<evidence type="ECO:0000256" key="16">
    <source>
        <dbReference type="ARBA" id="ARBA00023004"/>
    </source>
</evidence>
<dbReference type="InterPro" id="IPR005467">
    <property type="entry name" value="His_kinase_dom"/>
</dbReference>
<keyword evidence="17 21" id="KW-0902">Two-component regulatory system</keyword>
<dbReference type="InterPro" id="IPR003594">
    <property type="entry name" value="HATPase_dom"/>
</dbReference>
<dbReference type="InterPro" id="IPR017202">
    <property type="entry name" value="LiaS/VraS"/>
</dbReference>
<feature type="transmembrane region" description="Helical" evidence="24">
    <location>
        <begin position="42"/>
        <end position="66"/>
    </location>
</feature>
<sequence>MRGRTGGIWREIAGTVLYGWCVLAVAAYASTTFGLFPVEDRWAEAAAVFGIAALGASGLGAAVGYWRASRVRRRIDELDGCLTAWEKGNFSYPVPAFEDEAFGRLAERLGDIGRIWQEQISSLQRLSSHNAELAEKAKAAAANEERQRLARELHDAVSQQLFAISMTATAARREIERDAERTKRQLELIEEMAAVAQSEMRALLLHLRPVALEGRPLAHGLAALLAELRSKVPMDIAWEFEEPLSLPKGIEDHLFRIAQEALSNALRHSRATRLEVKLFRSGDAVRLLVRDDGVGFDPAAAKPAAYGLATMRERVSEIGGTMQLVTAPGRGTRIDIRVPVLPGTHEEGADRSEIGGYDETD</sequence>
<evidence type="ECO:0000313" key="26">
    <source>
        <dbReference type="EMBL" id="PDO09654.1"/>
    </source>
</evidence>
<dbReference type="SUPFAM" id="SSF55874">
    <property type="entry name" value="ATPase domain of HSP90 chaperone/DNA topoisomerase II/histidine kinase"/>
    <property type="match status" value="1"/>
</dbReference>
<dbReference type="GO" id="GO:0000155">
    <property type="term" value="F:phosphorelay sensor kinase activity"/>
    <property type="evidence" value="ECO:0007669"/>
    <property type="project" value="UniProtKB-UniRule"/>
</dbReference>
<dbReference type="GO" id="GO:0005737">
    <property type="term" value="C:cytoplasm"/>
    <property type="evidence" value="ECO:0007669"/>
    <property type="project" value="UniProtKB-SubCell"/>
</dbReference>
<dbReference type="InterPro" id="IPR050482">
    <property type="entry name" value="Sensor_HK_TwoCompSys"/>
</dbReference>
<gene>
    <name evidence="26" type="ORF">BLM47_11485</name>
</gene>
<keyword evidence="19 21" id="KW-0472">Membrane</keyword>
<evidence type="ECO:0000256" key="17">
    <source>
        <dbReference type="ARBA" id="ARBA00023012"/>
    </source>
</evidence>
<keyword evidence="15 24" id="KW-1133">Transmembrane helix</keyword>
<dbReference type="EC" id="2.7.13.3" evidence="21"/>
<keyword evidence="9 21" id="KW-0808">Transferase</keyword>
<evidence type="ECO:0000313" key="27">
    <source>
        <dbReference type="Proteomes" id="UP000243688"/>
    </source>
</evidence>
<comment type="caution">
    <text evidence="26">The sequence shown here is derived from an EMBL/GenBank/DDBJ whole genome shotgun (WGS) entry which is preliminary data.</text>
</comment>
<dbReference type="PROSITE" id="PS50109">
    <property type="entry name" value="HIS_KIN"/>
    <property type="match status" value="1"/>
</dbReference>
<evidence type="ECO:0000256" key="24">
    <source>
        <dbReference type="SAM" id="Phobius"/>
    </source>
</evidence>
<comment type="catalytic activity">
    <reaction evidence="1 21">
        <text>ATP + protein L-histidine = ADP + protein N-phospho-L-histidine.</text>
        <dbReference type="EC" id="2.7.13.3"/>
    </reaction>
</comment>
<name>A0A2A6DY23_9BACL</name>
<keyword evidence="12 21" id="KW-0547">Nucleotide-binding</keyword>
<evidence type="ECO:0000256" key="1">
    <source>
        <dbReference type="ARBA" id="ARBA00000085"/>
    </source>
</evidence>
<evidence type="ECO:0000256" key="18">
    <source>
        <dbReference type="ARBA" id="ARBA00023014"/>
    </source>
</evidence>
<evidence type="ECO:0000259" key="25">
    <source>
        <dbReference type="PROSITE" id="PS50109"/>
    </source>
</evidence>
<evidence type="ECO:0000256" key="3">
    <source>
        <dbReference type="ARBA" id="ARBA00004496"/>
    </source>
</evidence>
<dbReference type="InterPro" id="IPR004358">
    <property type="entry name" value="Sig_transdc_His_kin-like_C"/>
</dbReference>
<keyword evidence="14 21" id="KW-0067">ATP-binding</keyword>
<accession>A0A2A6DY23</accession>
<dbReference type="GO" id="GO:0005524">
    <property type="term" value="F:ATP binding"/>
    <property type="evidence" value="ECO:0007669"/>
    <property type="project" value="UniProtKB-UniRule"/>
</dbReference>
<dbReference type="InterPro" id="IPR036890">
    <property type="entry name" value="HATPase_C_sf"/>
</dbReference>
<evidence type="ECO:0000256" key="4">
    <source>
        <dbReference type="ARBA" id="ARBA00004651"/>
    </source>
</evidence>
<evidence type="ECO:0000256" key="8">
    <source>
        <dbReference type="ARBA" id="ARBA00022553"/>
    </source>
</evidence>
<feature type="coiled-coil region" evidence="22">
    <location>
        <begin position="123"/>
        <end position="199"/>
    </location>
</feature>
<feature type="transmembrane region" description="Helical" evidence="24">
    <location>
        <begin position="12"/>
        <end position="36"/>
    </location>
</feature>
<evidence type="ECO:0000256" key="14">
    <source>
        <dbReference type="ARBA" id="ARBA00022840"/>
    </source>
</evidence>
<evidence type="ECO:0000256" key="11">
    <source>
        <dbReference type="ARBA" id="ARBA00022723"/>
    </source>
</evidence>
<proteinExistence type="predicted"/>
<organism evidence="26 27">
    <name type="scientific">Candidatus Reconcilbacillus cellulovorans</name>
    <dbReference type="NCBI Taxonomy" id="1906605"/>
    <lineage>
        <taxon>Bacteria</taxon>
        <taxon>Bacillati</taxon>
        <taxon>Bacillota</taxon>
        <taxon>Bacilli</taxon>
        <taxon>Bacillales</taxon>
        <taxon>Paenibacillaceae</taxon>
        <taxon>Candidatus Reconcilbacillus</taxon>
    </lineage>
</organism>
<dbReference type="GO" id="GO:0046983">
    <property type="term" value="F:protein dimerization activity"/>
    <property type="evidence" value="ECO:0007669"/>
    <property type="project" value="InterPro"/>
</dbReference>
<dbReference type="GO" id="GO:0005886">
    <property type="term" value="C:plasma membrane"/>
    <property type="evidence" value="ECO:0007669"/>
    <property type="project" value="UniProtKB-SubCell"/>
</dbReference>
<dbReference type="PIRSF" id="PIRSF037431">
    <property type="entry name" value="STHK_LiaS"/>
    <property type="match status" value="1"/>
</dbReference>
<reference evidence="26 27" key="1">
    <citation type="submission" date="2016-12" db="EMBL/GenBank/DDBJ databases">
        <title>Candidatus Reconcilibacillus cellulovorans genome.</title>
        <authorList>
            <person name="Kolinko S."/>
            <person name="Wu Y.-W."/>
            <person name="Tachea F."/>
            <person name="Denzel E."/>
            <person name="Hiras J."/>
            <person name="Baecker N."/>
            <person name="Chan L.J."/>
            <person name="Eichorst S.A."/>
            <person name="Frey D."/>
            <person name="Adams P.D."/>
            <person name="Pray T."/>
            <person name="Tanjore D."/>
            <person name="Petzold C.J."/>
            <person name="Gladden J.M."/>
            <person name="Simmons B.A."/>
            <person name="Singer S.W."/>
        </authorList>
    </citation>
    <scope>NUCLEOTIDE SEQUENCE [LARGE SCALE GENOMIC DNA]</scope>
    <source>
        <strain evidence="26">JTherm</strain>
    </source>
</reference>
<dbReference type="GO" id="GO:0051539">
    <property type="term" value="F:4 iron, 4 sulfur cluster binding"/>
    <property type="evidence" value="ECO:0007669"/>
    <property type="project" value="UniProtKB-KW"/>
</dbReference>
<comment type="cofactor">
    <cofactor evidence="2">
        <name>[4Fe-4S] cluster</name>
        <dbReference type="ChEBI" id="CHEBI:49883"/>
    </cofactor>
</comment>
<dbReference type="AlphaFoldDB" id="A0A2A6DY23"/>
<evidence type="ECO:0000256" key="7">
    <source>
        <dbReference type="ARBA" id="ARBA00022490"/>
    </source>
</evidence>
<feature type="compositionally biased region" description="Basic and acidic residues" evidence="23">
    <location>
        <begin position="344"/>
        <end position="353"/>
    </location>
</feature>
<keyword evidence="13 21" id="KW-0418">Kinase</keyword>
<comment type="subcellular location">
    <subcellularLocation>
        <location evidence="4 21">Cell membrane</location>
        <topology evidence="4 21">Multi-pass membrane protein</topology>
    </subcellularLocation>
    <subcellularLocation>
        <location evidence="3">Cytoplasm</location>
    </subcellularLocation>
</comment>
<evidence type="ECO:0000256" key="12">
    <source>
        <dbReference type="ARBA" id="ARBA00022741"/>
    </source>
</evidence>